<reference evidence="7 8" key="1">
    <citation type="submission" date="2011-09" db="EMBL/GenBank/DDBJ databases">
        <title>The permanent draft genome of Caldithrix abyssi DSM 13497.</title>
        <authorList>
            <consortium name="US DOE Joint Genome Institute (JGI-PGF)"/>
            <person name="Lucas S."/>
            <person name="Han J."/>
            <person name="Lapidus A."/>
            <person name="Bruce D."/>
            <person name="Goodwin L."/>
            <person name="Pitluck S."/>
            <person name="Peters L."/>
            <person name="Kyrpides N."/>
            <person name="Mavromatis K."/>
            <person name="Ivanova N."/>
            <person name="Mikhailova N."/>
            <person name="Chertkov O."/>
            <person name="Detter J.C."/>
            <person name="Tapia R."/>
            <person name="Han C."/>
            <person name="Land M."/>
            <person name="Hauser L."/>
            <person name="Markowitz V."/>
            <person name="Cheng J.-F."/>
            <person name="Hugenholtz P."/>
            <person name="Woyke T."/>
            <person name="Wu D."/>
            <person name="Spring S."/>
            <person name="Brambilla E."/>
            <person name="Klenk H.-P."/>
            <person name="Eisen J.A."/>
        </authorList>
    </citation>
    <scope>NUCLEOTIDE SEQUENCE [LARGE SCALE GENOMIC DNA]</scope>
    <source>
        <strain evidence="7 8">DSM 13497</strain>
    </source>
</reference>
<dbReference type="CDD" id="cd00616">
    <property type="entry name" value="AHBA_syn"/>
    <property type="match status" value="1"/>
</dbReference>
<organism evidence="7 8">
    <name type="scientific">Caldithrix abyssi DSM 13497</name>
    <dbReference type="NCBI Taxonomy" id="880073"/>
    <lineage>
        <taxon>Bacteria</taxon>
        <taxon>Pseudomonadati</taxon>
        <taxon>Calditrichota</taxon>
        <taxon>Calditrichia</taxon>
        <taxon>Calditrichales</taxon>
        <taxon>Calditrichaceae</taxon>
        <taxon>Caldithrix</taxon>
    </lineage>
</organism>
<keyword evidence="1 4" id="KW-0663">Pyridoxal phosphate</keyword>
<dbReference type="InterPro" id="IPR015422">
    <property type="entry name" value="PyrdxlP-dep_Trfase_small"/>
</dbReference>
<dbReference type="EMBL" id="CP018099">
    <property type="protein sequence ID" value="APF20157.1"/>
    <property type="molecule type" value="Genomic_DNA"/>
</dbReference>
<dbReference type="AlphaFoldDB" id="H1XS54"/>
<dbReference type="PANTHER" id="PTHR30244">
    <property type="entry name" value="TRANSAMINASE"/>
    <property type="match status" value="1"/>
</dbReference>
<dbReference type="STRING" id="880073.Cabys_3409"/>
<protein>
    <submittedName>
        <fullName evidence="7">DegT/DnrJ/EryC1/StrS aminotransferase</fullName>
    </submittedName>
    <submittedName>
        <fullName evidence="6">dTDP-4-amino-4,6-dideoxygalactose transaminase</fullName>
    </submittedName>
</protein>
<dbReference type="SUPFAM" id="SSF53383">
    <property type="entry name" value="PLP-dependent transferases"/>
    <property type="match status" value="1"/>
</dbReference>
<evidence type="ECO:0000256" key="3">
    <source>
        <dbReference type="PIRSR" id="PIRSR000390-1"/>
    </source>
</evidence>
<reference evidence="6 9" key="2">
    <citation type="submission" date="2016-11" db="EMBL/GenBank/DDBJ databases">
        <title>Genomic analysis of Caldithrix abyssi and proposal of a novel bacterial phylum Caldithrichaeota.</title>
        <authorList>
            <person name="Kublanov I."/>
            <person name="Sigalova O."/>
            <person name="Gavrilov S."/>
            <person name="Lebedinsky A."/>
            <person name="Ivanova N."/>
            <person name="Daum C."/>
            <person name="Reddy T."/>
            <person name="Klenk H.P."/>
            <person name="Goker M."/>
            <person name="Reva O."/>
            <person name="Miroshnichenko M."/>
            <person name="Kyprides N."/>
            <person name="Woyke T."/>
            <person name="Gelfand M."/>
        </authorList>
    </citation>
    <scope>NUCLEOTIDE SEQUENCE [LARGE SCALE GENOMIC DNA]</scope>
    <source>
        <strain evidence="6 9">LF13</strain>
    </source>
</reference>
<dbReference type="InParanoid" id="H1XS54"/>
<evidence type="ECO:0000256" key="5">
    <source>
        <dbReference type="RuleBase" id="RU004508"/>
    </source>
</evidence>
<dbReference type="InterPro" id="IPR000653">
    <property type="entry name" value="DegT/StrS_aminotransferase"/>
</dbReference>
<dbReference type="PANTHER" id="PTHR30244:SF36">
    <property type="entry name" value="3-OXO-GLUCOSE-6-PHOSPHATE:GLUTAMATE AMINOTRANSFERASE"/>
    <property type="match status" value="1"/>
</dbReference>
<dbReference type="FunCoup" id="H1XS54">
    <property type="interactions" value="541"/>
</dbReference>
<dbReference type="GO" id="GO:0030170">
    <property type="term" value="F:pyridoxal phosphate binding"/>
    <property type="evidence" value="ECO:0007669"/>
    <property type="project" value="TreeGrafter"/>
</dbReference>
<evidence type="ECO:0000313" key="8">
    <source>
        <dbReference type="Proteomes" id="UP000004671"/>
    </source>
</evidence>
<dbReference type="EMBL" id="CM001402">
    <property type="protein sequence ID" value="EHO40218.1"/>
    <property type="molecule type" value="Genomic_DNA"/>
</dbReference>
<evidence type="ECO:0000256" key="4">
    <source>
        <dbReference type="PIRSR" id="PIRSR000390-2"/>
    </source>
</evidence>
<dbReference type="Proteomes" id="UP000183868">
    <property type="component" value="Chromosome"/>
</dbReference>
<dbReference type="HOGENOM" id="CLU_033332_6_0_0"/>
<evidence type="ECO:0000256" key="2">
    <source>
        <dbReference type="ARBA" id="ARBA00037999"/>
    </source>
</evidence>
<comment type="similarity">
    <text evidence="2 5">Belongs to the DegT/DnrJ/EryC1 family.</text>
</comment>
<dbReference type="Gene3D" id="3.90.1150.10">
    <property type="entry name" value="Aspartate Aminotransferase, domain 1"/>
    <property type="match status" value="1"/>
</dbReference>
<proteinExistence type="inferred from homology"/>
<dbReference type="GO" id="GO:0000271">
    <property type="term" value="P:polysaccharide biosynthetic process"/>
    <property type="evidence" value="ECO:0007669"/>
    <property type="project" value="TreeGrafter"/>
</dbReference>
<feature type="modified residue" description="N6-(pyridoxal phosphate)lysine" evidence="4">
    <location>
        <position position="189"/>
    </location>
</feature>
<keyword evidence="8" id="KW-1185">Reference proteome</keyword>
<dbReference type="PaxDb" id="880073-Calab_0575"/>
<dbReference type="Proteomes" id="UP000004671">
    <property type="component" value="Chromosome"/>
</dbReference>
<keyword evidence="7" id="KW-0808">Transferase</keyword>
<dbReference type="Pfam" id="PF01041">
    <property type="entry name" value="DegT_DnrJ_EryC1"/>
    <property type="match status" value="1"/>
</dbReference>
<name>H1XS54_CALAY</name>
<dbReference type="InterPro" id="IPR015424">
    <property type="entry name" value="PyrdxlP-dep_Trfase"/>
</dbReference>
<dbReference type="RefSeq" id="WP_006927146.1">
    <property type="nucleotide sequence ID" value="NZ_CM001402.1"/>
</dbReference>
<dbReference type="Gene3D" id="3.40.640.10">
    <property type="entry name" value="Type I PLP-dependent aspartate aminotransferase-like (Major domain)"/>
    <property type="match status" value="1"/>
</dbReference>
<evidence type="ECO:0000313" key="7">
    <source>
        <dbReference type="EMBL" id="EHO40218.1"/>
    </source>
</evidence>
<gene>
    <name evidence="6" type="ORF">Cabys_3409</name>
    <name evidence="7" type="ORF">Calab_0575</name>
</gene>
<feature type="active site" description="Proton acceptor" evidence="3">
    <location>
        <position position="189"/>
    </location>
</feature>
<evidence type="ECO:0000256" key="1">
    <source>
        <dbReference type="ARBA" id="ARBA00022898"/>
    </source>
</evidence>
<accession>H1XS54</accession>
<dbReference type="OrthoDB" id="9810913at2"/>
<evidence type="ECO:0000313" key="6">
    <source>
        <dbReference type="EMBL" id="APF20157.1"/>
    </source>
</evidence>
<dbReference type="GO" id="GO:0008483">
    <property type="term" value="F:transaminase activity"/>
    <property type="evidence" value="ECO:0007669"/>
    <property type="project" value="UniProtKB-KW"/>
</dbReference>
<sequence length="371" mass="42460">MIKFLDIKLINNIHKEEILTAIRKVIDSGWYILGEEVEKFEESFAKYVGAKHCIGVASGLDALFLILRGYMELGIMKEGDEVIVPANTYIATILAVTHNRLRPVLVEPDIETYNIDPDKIEEAISERTRAILPVHLYGRVADMKRINEIAKKYLLKVIEDAAQAHGAIYKGKRAGNLGDAAGFSFYPGKNLGALGDGGAITTNNDELAEVIKALRNYGSHKKYYNLYKGFNSRLDEIQAAILNVKLKYLDEENQRRREIAQYYCENIINEKIILPVNNRQSSIINDKSHVWHLFVVRTEKRDVLQKYLTENGIQTLIHYPLPPNKQMAYIEWNNYSYAITEKIHKEILSLPNSPIMEHKSTKKLVKIINRF</sequence>
<dbReference type="InterPro" id="IPR015421">
    <property type="entry name" value="PyrdxlP-dep_Trfase_major"/>
</dbReference>
<dbReference type="PIRSF" id="PIRSF000390">
    <property type="entry name" value="PLP_StrS"/>
    <property type="match status" value="1"/>
</dbReference>
<dbReference type="eggNOG" id="COG0399">
    <property type="taxonomic scope" value="Bacteria"/>
</dbReference>
<evidence type="ECO:0000313" key="9">
    <source>
        <dbReference type="Proteomes" id="UP000183868"/>
    </source>
</evidence>
<dbReference type="FunFam" id="3.40.640.10:FF:000089">
    <property type="entry name" value="Aminotransferase, DegT/DnrJ/EryC1/StrS family"/>
    <property type="match status" value="1"/>
</dbReference>
<keyword evidence="7" id="KW-0032">Aminotransferase</keyword>
<dbReference type="KEGG" id="caby:Cabys_3409"/>